<dbReference type="EMBL" id="MU276176">
    <property type="protein sequence ID" value="KAI0040672.1"/>
    <property type="molecule type" value="Genomic_DNA"/>
</dbReference>
<organism evidence="1 2">
    <name type="scientific">Auriscalpium vulgare</name>
    <dbReference type="NCBI Taxonomy" id="40419"/>
    <lineage>
        <taxon>Eukaryota</taxon>
        <taxon>Fungi</taxon>
        <taxon>Dikarya</taxon>
        <taxon>Basidiomycota</taxon>
        <taxon>Agaricomycotina</taxon>
        <taxon>Agaricomycetes</taxon>
        <taxon>Russulales</taxon>
        <taxon>Auriscalpiaceae</taxon>
        <taxon>Auriscalpium</taxon>
    </lineage>
</organism>
<evidence type="ECO:0000313" key="2">
    <source>
        <dbReference type="Proteomes" id="UP000814033"/>
    </source>
</evidence>
<reference evidence="1" key="2">
    <citation type="journal article" date="2022" name="New Phytol.">
        <title>Evolutionary transition to the ectomycorrhizal habit in the genomes of a hyperdiverse lineage of mushroom-forming fungi.</title>
        <authorList>
            <person name="Looney B."/>
            <person name="Miyauchi S."/>
            <person name="Morin E."/>
            <person name="Drula E."/>
            <person name="Courty P.E."/>
            <person name="Kohler A."/>
            <person name="Kuo A."/>
            <person name="LaButti K."/>
            <person name="Pangilinan J."/>
            <person name="Lipzen A."/>
            <person name="Riley R."/>
            <person name="Andreopoulos W."/>
            <person name="He G."/>
            <person name="Johnson J."/>
            <person name="Nolan M."/>
            <person name="Tritt A."/>
            <person name="Barry K.W."/>
            <person name="Grigoriev I.V."/>
            <person name="Nagy L.G."/>
            <person name="Hibbett D."/>
            <person name="Henrissat B."/>
            <person name="Matheny P.B."/>
            <person name="Labbe J."/>
            <person name="Martin F.M."/>
        </authorList>
    </citation>
    <scope>NUCLEOTIDE SEQUENCE</scope>
    <source>
        <strain evidence="1">FP105234-sp</strain>
    </source>
</reference>
<comment type="caution">
    <text evidence="1">The sequence shown here is derived from an EMBL/GenBank/DDBJ whole genome shotgun (WGS) entry which is preliminary data.</text>
</comment>
<sequence length="158" mass="18265">MPRRYYGFAVDEVKLYMDGVENGSIPRLSDAASEKEETHYLSNCLGNDILTASRRVMLAQRHIIKGVTVKTIRIDKNYWSGSVWVLPKQYKPKNITEERRKQLQVWKQAMNIPVDESPSYFSWCSPEARTLYPKSANKYVWGLRKFAAKPEATVESSE</sequence>
<dbReference type="Proteomes" id="UP000814033">
    <property type="component" value="Unassembled WGS sequence"/>
</dbReference>
<accession>A0ACB8R9S2</accession>
<evidence type="ECO:0000313" key="1">
    <source>
        <dbReference type="EMBL" id="KAI0040672.1"/>
    </source>
</evidence>
<protein>
    <submittedName>
        <fullName evidence="1">Uncharacterized protein</fullName>
    </submittedName>
</protein>
<proteinExistence type="predicted"/>
<gene>
    <name evidence="1" type="ORF">FA95DRAFT_1566203</name>
</gene>
<keyword evidence="2" id="KW-1185">Reference proteome</keyword>
<name>A0ACB8R9S2_9AGAM</name>
<reference evidence="1" key="1">
    <citation type="submission" date="2021-02" db="EMBL/GenBank/DDBJ databases">
        <authorList>
            <consortium name="DOE Joint Genome Institute"/>
            <person name="Ahrendt S."/>
            <person name="Looney B.P."/>
            <person name="Miyauchi S."/>
            <person name="Morin E."/>
            <person name="Drula E."/>
            <person name="Courty P.E."/>
            <person name="Chicoki N."/>
            <person name="Fauchery L."/>
            <person name="Kohler A."/>
            <person name="Kuo A."/>
            <person name="Labutti K."/>
            <person name="Pangilinan J."/>
            <person name="Lipzen A."/>
            <person name="Riley R."/>
            <person name="Andreopoulos W."/>
            <person name="He G."/>
            <person name="Johnson J."/>
            <person name="Barry K.W."/>
            <person name="Grigoriev I.V."/>
            <person name="Nagy L."/>
            <person name="Hibbett D."/>
            <person name="Henrissat B."/>
            <person name="Matheny P.B."/>
            <person name="Labbe J."/>
            <person name="Martin F."/>
        </authorList>
    </citation>
    <scope>NUCLEOTIDE SEQUENCE</scope>
    <source>
        <strain evidence="1">FP105234-sp</strain>
    </source>
</reference>